<proteinExistence type="predicted"/>
<dbReference type="GO" id="GO:0006508">
    <property type="term" value="P:proteolysis"/>
    <property type="evidence" value="ECO:0007669"/>
    <property type="project" value="InterPro"/>
</dbReference>
<dbReference type="AlphaFoldDB" id="A0A1G2G4Y3"/>
<dbReference type="Pfam" id="PF02557">
    <property type="entry name" value="VanY"/>
    <property type="match status" value="1"/>
</dbReference>
<dbReference type="CDD" id="cd14852">
    <property type="entry name" value="LD-carboxypeptidase"/>
    <property type="match status" value="1"/>
</dbReference>
<dbReference type="EMBL" id="MHNL01000007">
    <property type="protein sequence ID" value="OGZ45247.1"/>
    <property type="molecule type" value="Genomic_DNA"/>
</dbReference>
<dbReference type="PANTHER" id="PTHR34385">
    <property type="entry name" value="D-ALANYL-D-ALANINE CARBOXYPEPTIDASE"/>
    <property type="match status" value="1"/>
</dbReference>
<feature type="domain" description="D-alanyl-D-alanine carboxypeptidase-like core" evidence="1">
    <location>
        <begin position="144"/>
        <end position="266"/>
    </location>
</feature>
<protein>
    <recommendedName>
        <fullName evidence="1">D-alanyl-D-alanine carboxypeptidase-like core domain-containing protein</fullName>
    </recommendedName>
</protein>
<dbReference type="Proteomes" id="UP000177785">
    <property type="component" value="Unassembled WGS sequence"/>
</dbReference>
<accession>A0A1G2G4Y3</accession>
<reference evidence="2 3" key="1">
    <citation type="journal article" date="2016" name="Nat. Commun.">
        <title>Thousands of microbial genomes shed light on interconnected biogeochemical processes in an aquifer system.</title>
        <authorList>
            <person name="Anantharaman K."/>
            <person name="Brown C.T."/>
            <person name="Hug L.A."/>
            <person name="Sharon I."/>
            <person name="Castelle C.J."/>
            <person name="Probst A.J."/>
            <person name="Thomas B.C."/>
            <person name="Singh A."/>
            <person name="Wilkins M.J."/>
            <person name="Karaoz U."/>
            <person name="Brodie E.L."/>
            <person name="Williams K.H."/>
            <person name="Hubbard S.S."/>
            <person name="Banfield J.F."/>
        </authorList>
    </citation>
    <scope>NUCLEOTIDE SEQUENCE [LARGE SCALE GENOMIC DNA]</scope>
</reference>
<dbReference type="Gene3D" id="3.30.1380.10">
    <property type="match status" value="1"/>
</dbReference>
<dbReference type="STRING" id="1802115.A2756_01340"/>
<evidence type="ECO:0000259" key="1">
    <source>
        <dbReference type="Pfam" id="PF02557"/>
    </source>
</evidence>
<dbReference type="GO" id="GO:0008233">
    <property type="term" value="F:peptidase activity"/>
    <property type="evidence" value="ECO:0007669"/>
    <property type="project" value="InterPro"/>
</dbReference>
<dbReference type="InterPro" id="IPR003709">
    <property type="entry name" value="VanY-like_core_dom"/>
</dbReference>
<comment type="caution">
    <text evidence="2">The sequence shown here is derived from an EMBL/GenBank/DDBJ whole genome shotgun (WGS) entry which is preliminary data.</text>
</comment>
<dbReference type="InterPro" id="IPR009045">
    <property type="entry name" value="Zn_M74/Hedgehog-like"/>
</dbReference>
<dbReference type="InterPro" id="IPR058193">
    <property type="entry name" value="VanY/YodJ_core_dom"/>
</dbReference>
<gene>
    <name evidence="2" type="ORF">A2756_01340</name>
</gene>
<dbReference type="PANTHER" id="PTHR34385:SF1">
    <property type="entry name" value="PEPTIDOGLYCAN L-ALANYL-D-GLUTAMATE ENDOPEPTIDASE CWLK"/>
    <property type="match status" value="1"/>
</dbReference>
<evidence type="ECO:0000313" key="3">
    <source>
        <dbReference type="Proteomes" id="UP000177785"/>
    </source>
</evidence>
<name>A0A1G2G4Y3_9BACT</name>
<sequence>MQKSIKIFSIVTILLAGAAGYFGYQTYLQTHAIQSLTGGLASTRADLASTTAELGRVYGELGNTRIERDGFELSYRAEKKRLDDLSFQVQNIGSMVGVLEKLQKTDPELIAKYSKIYFLNENYVPDKLALLDPQYVFKPERGLRIQSDTKQYLERLLTDAARAGVDLQIISAYRSFGEQAGLKQAYSVTYGTGANKFSADQGYSEHQLGTTVDFTTKALGAGFASFEGTPAYTWLLAHAHEYGFVLSYPKNNSYYVFEPWHWRFVSRSLAGKLHEEDKNFYDLDQRVLDTYLVSFFD</sequence>
<evidence type="ECO:0000313" key="2">
    <source>
        <dbReference type="EMBL" id="OGZ45247.1"/>
    </source>
</evidence>
<dbReference type="SUPFAM" id="SSF55166">
    <property type="entry name" value="Hedgehog/DD-peptidase"/>
    <property type="match status" value="1"/>
</dbReference>
<dbReference type="InterPro" id="IPR052179">
    <property type="entry name" value="DD-CPase-like"/>
</dbReference>
<organism evidence="2 3">
    <name type="scientific">Candidatus Ryanbacteria bacterium RIFCSPHIGHO2_01_FULL_48_27</name>
    <dbReference type="NCBI Taxonomy" id="1802115"/>
    <lineage>
        <taxon>Bacteria</taxon>
        <taxon>Candidatus Ryaniibacteriota</taxon>
    </lineage>
</organism>